<dbReference type="InterPro" id="IPR007052">
    <property type="entry name" value="CS_dom"/>
</dbReference>
<protein>
    <submittedName>
        <fullName evidence="3">Uncharacterized protein</fullName>
    </submittedName>
</protein>
<evidence type="ECO:0000259" key="1">
    <source>
        <dbReference type="PROSITE" id="PS51048"/>
    </source>
</evidence>
<dbReference type="InterPro" id="IPR044563">
    <property type="entry name" value="Sgt1-like"/>
</dbReference>
<proteinExistence type="predicted"/>
<evidence type="ECO:0000313" key="3">
    <source>
        <dbReference type="EMBL" id="CAD7077385.1"/>
    </source>
</evidence>
<dbReference type="InterPro" id="IPR008978">
    <property type="entry name" value="HSP20-like_chaperone"/>
</dbReference>
<dbReference type="Gene3D" id="2.60.40.790">
    <property type="match status" value="1"/>
</dbReference>
<dbReference type="InterPro" id="IPR007699">
    <property type="entry name" value="SGS_dom"/>
</dbReference>
<dbReference type="OrthoDB" id="1898560at2759"/>
<keyword evidence="4" id="KW-1185">Reference proteome</keyword>
<evidence type="ECO:0000313" key="4">
    <source>
        <dbReference type="Proteomes" id="UP000594454"/>
    </source>
</evidence>
<feature type="domain" description="CS" evidence="2">
    <location>
        <begin position="1"/>
        <end position="84"/>
    </location>
</feature>
<accession>A0A7R8YLB9</accession>
<name>A0A7R8YLB9_HERIL</name>
<dbReference type="AlphaFoldDB" id="A0A7R8YLB9"/>
<evidence type="ECO:0000259" key="2">
    <source>
        <dbReference type="PROSITE" id="PS51203"/>
    </source>
</evidence>
<sequence length="184" mass="20958">MSVRYDFYQTDSNVVVSVMLKNAKEHNYNVNIETDKLTVTADNCHLEIHLYHPIIVEKSSHRATPTKIEIALSKVTSERWPTLERKAPEETKKAVPVPTFGTHNWDKIAKEIASAETEEAKEEEALQNLFQKIYSESSDEVRRAMNKSFSESGGTVLSTNWQEVAKGKVDAKPPDGTEYRNWEC</sequence>
<dbReference type="Pfam" id="PF04969">
    <property type="entry name" value="CS"/>
    <property type="match status" value="1"/>
</dbReference>
<dbReference type="PANTHER" id="PTHR45862">
    <property type="entry name" value="PROTEIN SGT1 HOMOLOG"/>
    <property type="match status" value="1"/>
</dbReference>
<dbReference type="GO" id="GO:0051087">
    <property type="term" value="F:protein-folding chaperone binding"/>
    <property type="evidence" value="ECO:0007669"/>
    <property type="project" value="InterPro"/>
</dbReference>
<dbReference type="PROSITE" id="PS51203">
    <property type="entry name" value="CS"/>
    <property type="match status" value="1"/>
</dbReference>
<dbReference type="InParanoid" id="A0A7R8YLB9"/>
<dbReference type="OMA" id="KVHMTAD"/>
<feature type="domain" description="SGS" evidence="1">
    <location>
        <begin position="94"/>
        <end position="184"/>
    </location>
</feature>
<dbReference type="Pfam" id="PF05002">
    <property type="entry name" value="SGS"/>
    <property type="match status" value="1"/>
</dbReference>
<dbReference type="Proteomes" id="UP000594454">
    <property type="component" value="Chromosome 1"/>
</dbReference>
<dbReference type="PROSITE" id="PS51048">
    <property type="entry name" value="SGS"/>
    <property type="match status" value="1"/>
</dbReference>
<reference evidence="3 4" key="1">
    <citation type="submission" date="2020-11" db="EMBL/GenBank/DDBJ databases">
        <authorList>
            <person name="Wallbank WR R."/>
            <person name="Pardo Diaz C."/>
            <person name="Kozak K."/>
            <person name="Martin S."/>
            <person name="Jiggins C."/>
            <person name="Moest M."/>
            <person name="Warren A I."/>
            <person name="Generalovic N T."/>
            <person name="Byers J.R.P. K."/>
            <person name="Montejo-Kovacevich G."/>
            <person name="Yen C E."/>
        </authorList>
    </citation>
    <scope>NUCLEOTIDE SEQUENCE [LARGE SCALE GENOMIC DNA]</scope>
</reference>
<dbReference type="EMBL" id="LR899009">
    <property type="protein sequence ID" value="CAD7077385.1"/>
    <property type="molecule type" value="Genomic_DNA"/>
</dbReference>
<gene>
    <name evidence="3" type="ORF">HERILL_LOCUS737</name>
</gene>
<dbReference type="FunCoup" id="A0A7R8YLB9">
    <property type="interactions" value="1742"/>
</dbReference>
<organism evidence="3 4">
    <name type="scientific">Hermetia illucens</name>
    <name type="common">Black soldier fly</name>
    <dbReference type="NCBI Taxonomy" id="343691"/>
    <lineage>
        <taxon>Eukaryota</taxon>
        <taxon>Metazoa</taxon>
        <taxon>Ecdysozoa</taxon>
        <taxon>Arthropoda</taxon>
        <taxon>Hexapoda</taxon>
        <taxon>Insecta</taxon>
        <taxon>Pterygota</taxon>
        <taxon>Neoptera</taxon>
        <taxon>Endopterygota</taxon>
        <taxon>Diptera</taxon>
        <taxon>Brachycera</taxon>
        <taxon>Stratiomyomorpha</taxon>
        <taxon>Stratiomyidae</taxon>
        <taxon>Hermetiinae</taxon>
        <taxon>Hermetia</taxon>
    </lineage>
</organism>
<dbReference type="SUPFAM" id="SSF49764">
    <property type="entry name" value="HSP20-like chaperones"/>
    <property type="match status" value="1"/>
</dbReference>